<proteinExistence type="inferred from homology"/>
<dbReference type="PIRSF" id="PIRSF005384">
    <property type="entry name" value="RpiB_LacA_B"/>
    <property type="match status" value="1"/>
</dbReference>
<feature type="active site" description="Proton donor" evidence="3">
    <location>
        <position position="100"/>
    </location>
</feature>
<evidence type="ECO:0000313" key="5">
    <source>
        <dbReference type="EMBL" id="PID59077.1"/>
    </source>
</evidence>
<feature type="binding site" evidence="4">
    <location>
        <begin position="8"/>
        <end position="9"/>
    </location>
    <ligand>
        <name>D-ribulose 5-phosphate</name>
        <dbReference type="ChEBI" id="CHEBI:58121"/>
    </ligand>
</feature>
<dbReference type="InterPro" id="IPR004785">
    <property type="entry name" value="RpiB"/>
</dbReference>
<organism evidence="5 6">
    <name type="scientific">candidate division KSB3 bacterium</name>
    <dbReference type="NCBI Taxonomy" id="2044937"/>
    <lineage>
        <taxon>Bacteria</taxon>
        <taxon>candidate division KSB3</taxon>
    </lineage>
</organism>
<sequence length="147" mass="15933">MNIGLGSDHAGFELKEYLKNYLQDNFPDLTIIDFGTHDTTSTSYAIYGKKVAHALVQGEIERGIVICGSGLGISMAAGKVKGVRAALCHDEYTARMSRLHNDANVLAIGGRIIGKGLAQEMVTVWLKTAFEGGRHQTRVEQIEALAE</sequence>
<protein>
    <submittedName>
        <fullName evidence="5">Ribose 5-phosphate isomerase B</fullName>
    </submittedName>
</protein>
<feature type="active site" description="Proton acceptor" evidence="3">
    <location>
        <position position="67"/>
    </location>
</feature>
<dbReference type="PANTHER" id="PTHR43732">
    <property type="entry name" value="RIBOSE 5-PHOSPHATE ISOMERASE-RELATED"/>
    <property type="match status" value="1"/>
</dbReference>
<feature type="binding site" evidence="4">
    <location>
        <position position="134"/>
    </location>
    <ligand>
        <name>D-ribulose 5-phosphate</name>
        <dbReference type="ChEBI" id="CHEBI:58121"/>
    </ligand>
</feature>
<feature type="binding site" evidence="4">
    <location>
        <position position="138"/>
    </location>
    <ligand>
        <name>D-ribulose 5-phosphate</name>
        <dbReference type="ChEBI" id="CHEBI:58121"/>
    </ligand>
</feature>
<dbReference type="GO" id="GO:0005975">
    <property type="term" value="P:carbohydrate metabolic process"/>
    <property type="evidence" value="ECO:0007669"/>
    <property type="project" value="InterPro"/>
</dbReference>
<dbReference type="GO" id="GO:0016861">
    <property type="term" value="F:intramolecular oxidoreductase activity, interconverting aldoses and ketoses"/>
    <property type="evidence" value="ECO:0007669"/>
    <property type="project" value="UniProtKB-ARBA"/>
</dbReference>
<gene>
    <name evidence="5" type="primary">rpiB</name>
    <name evidence="5" type="ORF">CSB45_01335</name>
</gene>
<evidence type="ECO:0000256" key="4">
    <source>
        <dbReference type="PIRSR" id="PIRSR005384-2"/>
    </source>
</evidence>
<dbReference type="NCBIfam" id="TIGR00689">
    <property type="entry name" value="rpiB_lacA_lacB"/>
    <property type="match status" value="1"/>
</dbReference>
<keyword evidence="2 5" id="KW-0413">Isomerase</keyword>
<evidence type="ECO:0000256" key="1">
    <source>
        <dbReference type="ARBA" id="ARBA00008754"/>
    </source>
</evidence>
<feature type="binding site" evidence="4">
    <location>
        <position position="101"/>
    </location>
    <ligand>
        <name>D-ribulose 5-phosphate</name>
        <dbReference type="ChEBI" id="CHEBI:58121"/>
    </ligand>
</feature>
<dbReference type="Gene3D" id="3.40.1400.10">
    <property type="entry name" value="Sugar-phosphate isomerase, RpiB/LacA/LacB"/>
    <property type="match status" value="1"/>
</dbReference>
<dbReference type="EMBL" id="PDPS01000020">
    <property type="protein sequence ID" value="PID59077.1"/>
    <property type="molecule type" value="Genomic_DNA"/>
</dbReference>
<dbReference type="PANTHER" id="PTHR43732:SF1">
    <property type="entry name" value="RIBOSE 5-PHOSPHATE ISOMERASE"/>
    <property type="match status" value="1"/>
</dbReference>
<evidence type="ECO:0000256" key="3">
    <source>
        <dbReference type="PIRSR" id="PIRSR005384-1"/>
    </source>
</evidence>
<evidence type="ECO:0000256" key="2">
    <source>
        <dbReference type="ARBA" id="ARBA00023235"/>
    </source>
</evidence>
<dbReference type="InterPro" id="IPR003500">
    <property type="entry name" value="RpiB_LacA_LacB"/>
</dbReference>
<comment type="caution">
    <text evidence="5">The sequence shown here is derived from an EMBL/GenBank/DDBJ whole genome shotgun (WGS) entry which is preliminary data.</text>
</comment>
<dbReference type="AlphaFoldDB" id="A0A2G6EAU3"/>
<accession>A0A2G6EAU3</accession>
<dbReference type="Pfam" id="PF02502">
    <property type="entry name" value="LacAB_rpiB"/>
    <property type="match status" value="1"/>
</dbReference>
<dbReference type="InterPro" id="IPR051812">
    <property type="entry name" value="SPI_LacAB/RpiB"/>
</dbReference>
<dbReference type="NCBIfam" id="TIGR01120">
    <property type="entry name" value="rpiB"/>
    <property type="match status" value="1"/>
</dbReference>
<dbReference type="NCBIfam" id="NF004051">
    <property type="entry name" value="PRK05571.1"/>
    <property type="match status" value="1"/>
</dbReference>
<comment type="similarity">
    <text evidence="1">Belongs to the LacAB/RpiB family.</text>
</comment>
<dbReference type="Proteomes" id="UP000229740">
    <property type="component" value="Unassembled WGS sequence"/>
</dbReference>
<feature type="binding site" evidence="4">
    <location>
        <begin position="68"/>
        <end position="72"/>
    </location>
    <ligand>
        <name>D-ribulose 5-phosphate</name>
        <dbReference type="ChEBI" id="CHEBI:58121"/>
    </ligand>
</feature>
<dbReference type="SUPFAM" id="SSF89623">
    <property type="entry name" value="Ribose/Galactose isomerase RpiB/AlsB"/>
    <property type="match status" value="1"/>
</dbReference>
<evidence type="ECO:0000313" key="6">
    <source>
        <dbReference type="Proteomes" id="UP000229740"/>
    </source>
</evidence>
<reference evidence="5 6" key="1">
    <citation type="submission" date="2017-10" db="EMBL/GenBank/DDBJ databases">
        <title>Novel microbial diversity and functional potential in the marine mammal oral microbiome.</title>
        <authorList>
            <person name="Dudek N.K."/>
            <person name="Sun C.L."/>
            <person name="Burstein D."/>
            <person name="Kantor R.S."/>
            <person name="Aliaga Goltsman D.S."/>
            <person name="Bik E.M."/>
            <person name="Thomas B.C."/>
            <person name="Banfield J.F."/>
            <person name="Relman D.A."/>
        </authorList>
    </citation>
    <scope>NUCLEOTIDE SEQUENCE [LARGE SCALE GENOMIC DNA]</scope>
    <source>
        <strain evidence="5">DOLZORAL124_49_17</strain>
    </source>
</reference>
<dbReference type="InterPro" id="IPR036569">
    <property type="entry name" value="RpiB_LacA_LacB_sf"/>
</dbReference>
<feature type="binding site" evidence="4">
    <location>
        <position position="111"/>
    </location>
    <ligand>
        <name>D-ribulose 5-phosphate</name>
        <dbReference type="ChEBI" id="CHEBI:58121"/>
    </ligand>
</feature>
<name>A0A2G6EAU3_9BACT</name>